<evidence type="ECO:0000259" key="1">
    <source>
        <dbReference type="Pfam" id="PF07992"/>
    </source>
</evidence>
<gene>
    <name evidence="2" type="ORF">Ga0061069_10778</name>
</gene>
<dbReference type="AlphaFoldDB" id="A0A0K6I5M6"/>
<keyword evidence="3" id="KW-1185">Reference proteome</keyword>
<dbReference type="InterPro" id="IPR052541">
    <property type="entry name" value="SQRD"/>
</dbReference>
<dbReference type="STRING" id="339866.GCA_001418255_02117"/>
<evidence type="ECO:0000313" key="3">
    <source>
        <dbReference type="Proteomes" id="UP000183649"/>
    </source>
</evidence>
<dbReference type="PANTHER" id="PTHR43755:SF1">
    <property type="entry name" value="FAD-DEPENDENT PYRIDINE NUCLEOTIDE-DISULPHIDE OXIDOREDUCTASE"/>
    <property type="match status" value="1"/>
</dbReference>
<reference evidence="3" key="1">
    <citation type="submission" date="2015-08" db="EMBL/GenBank/DDBJ databases">
        <authorList>
            <person name="Varghese N."/>
        </authorList>
    </citation>
    <scope>NUCLEOTIDE SEQUENCE [LARGE SCALE GENOMIC DNA]</scope>
    <source>
        <strain evidence="3">DSM 18181</strain>
    </source>
</reference>
<proteinExistence type="predicted"/>
<protein>
    <submittedName>
        <fullName evidence="2">Sulfide-quinone oxidoreductase</fullName>
    </submittedName>
</protein>
<dbReference type="InterPro" id="IPR023753">
    <property type="entry name" value="FAD/NAD-binding_dom"/>
</dbReference>
<dbReference type="RefSeq" id="WP_055450983.1">
    <property type="nucleotide sequence ID" value="NZ_CYHF01000007.1"/>
</dbReference>
<dbReference type="InterPro" id="IPR036188">
    <property type="entry name" value="FAD/NAD-bd_sf"/>
</dbReference>
<dbReference type="EMBL" id="CYHF01000007">
    <property type="protein sequence ID" value="CUA98396.1"/>
    <property type="molecule type" value="Genomic_DNA"/>
</dbReference>
<sequence>MSAAKPRVLILGGNFAGLGSAQEIRKYAGDSVDITVIDRKPYLLYVPNIPAEVFENRNPQLTMTMDILEPLHDIGAGFIQGEVTALDVDAKRVDYVPSERPGAAPTSTTYDYLVVALGNRLAFDKIEGFAQFGHTVTDNTYGEALRQFLMHDYKGGPIAIGSARFSQGDGAKGLAPYPGGSIPAAEAACEGPPVETMLACATWLGQQGKGGPDKITVFTPAALIAEDAGEKVVGQLLDIASGMGFHYMNKTHDIKRLTADGVEFANGQSVEAELKIIFPDWVPHAFLKGLPISDSEGFIITDLLMRNPKYPTVFAAGDSAAVTVPKLGAIGHQQTEIVGKQIAKDMKRLTAEQADEALQPVVYCIGDIGNNQAFYIRSNSWFGGDTQVLKLGHIPYMLKMQYKNLFFRSKGKMPPWGLDAARVMAEKIAA</sequence>
<name>A0A0K6I5M6_9BURK</name>
<dbReference type="PANTHER" id="PTHR43755">
    <property type="match status" value="1"/>
</dbReference>
<dbReference type="GO" id="GO:0016491">
    <property type="term" value="F:oxidoreductase activity"/>
    <property type="evidence" value="ECO:0007669"/>
    <property type="project" value="InterPro"/>
</dbReference>
<dbReference type="OrthoDB" id="9781621at2"/>
<dbReference type="SUPFAM" id="SSF51905">
    <property type="entry name" value="FAD/NAD(P)-binding domain"/>
    <property type="match status" value="1"/>
</dbReference>
<dbReference type="Gene3D" id="3.50.50.60">
    <property type="entry name" value="FAD/NAD(P)-binding domain"/>
    <property type="match status" value="2"/>
</dbReference>
<organism evidence="2 3">
    <name type="scientific">Thiomonas bhubaneswarensis</name>
    <dbReference type="NCBI Taxonomy" id="339866"/>
    <lineage>
        <taxon>Bacteria</taxon>
        <taxon>Pseudomonadati</taxon>
        <taxon>Pseudomonadota</taxon>
        <taxon>Betaproteobacteria</taxon>
        <taxon>Burkholderiales</taxon>
        <taxon>Thiomonas</taxon>
    </lineage>
</organism>
<dbReference type="Proteomes" id="UP000183649">
    <property type="component" value="Unassembled WGS sequence"/>
</dbReference>
<accession>A0A0K6I5M6</accession>
<evidence type="ECO:0000313" key="2">
    <source>
        <dbReference type="EMBL" id="CUA98396.1"/>
    </source>
</evidence>
<feature type="domain" description="FAD/NAD(P)-binding" evidence="1">
    <location>
        <begin position="7"/>
        <end position="138"/>
    </location>
</feature>
<dbReference type="Pfam" id="PF07992">
    <property type="entry name" value="Pyr_redox_2"/>
    <property type="match status" value="1"/>
</dbReference>